<dbReference type="EMBL" id="QRVL01000001">
    <property type="protein sequence ID" value="RGS42461.1"/>
    <property type="molecule type" value="Genomic_DNA"/>
</dbReference>
<keyword evidence="1" id="KW-0813">Transport</keyword>
<evidence type="ECO:0000256" key="5">
    <source>
        <dbReference type="PIRSR" id="PIRSR000699-1"/>
    </source>
</evidence>
<evidence type="ECO:0000313" key="8">
    <source>
        <dbReference type="EMBL" id="RGS42461.1"/>
    </source>
</evidence>
<name>A0A395VAT8_9FIRM</name>
<evidence type="ECO:0000256" key="4">
    <source>
        <dbReference type="ARBA" id="ARBA00022683"/>
    </source>
</evidence>
<sequence>MDEIDETERQREAAMEIIAKAGTARSCAFAAIHRAKAFDFAGAAEQLDEAERYAMEAHKVHTELLVREAGGQQTDGGLLVAHAQDHFMMATLAQELAEEIVDVYRALGETKGGCQ</sequence>
<dbReference type="Proteomes" id="UP000266172">
    <property type="component" value="Unassembled WGS sequence"/>
</dbReference>
<dbReference type="InterPro" id="IPR003188">
    <property type="entry name" value="PTS_IIA_lac/cel"/>
</dbReference>
<dbReference type="SUPFAM" id="SSF46973">
    <property type="entry name" value="Enzyme IIa from lactose specific PTS, IIa-lac"/>
    <property type="match status" value="1"/>
</dbReference>
<protein>
    <submittedName>
        <fullName evidence="8">PTS lactose/cellobiose transporter subunit IIA</fullName>
    </submittedName>
</protein>
<dbReference type="GO" id="GO:0016740">
    <property type="term" value="F:transferase activity"/>
    <property type="evidence" value="ECO:0007669"/>
    <property type="project" value="UniProtKB-KW"/>
</dbReference>
<keyword evidence="6" id="KW-0479">Metal-binding</keyword>
<evidence type="ECO:0000256" key="7">
    <source>
        <dbReference type="PROSITE-ProRule" id="PRU00418"/>
    </source>
</evidence>
<dbReference type="RefSeq" id="WP_118096691.1">
    <property type="nucleotide sequence ID" value="NZ_QRVL01000001.1"/>
</dbReference>
<dbReference type="AlphaFoldDB" id="A0A395VAT8"/>
<proteinExistence type="predicted"/>
<evidence type="ECO:0000256" key="2">
    <source>
        <dbReference type="ARBA" id="ARBA00022597"/>
    </source>
</evidence>
<feature type="active site" description="Tele-phosphohistidine intermediate" evidence="5">
    <location>
        <position position="82"/>
    </location>
</feature>
<dbReference type="PIRSF" id="PIRSF000699">
    <property type="entry name" value="PTS_IILac_III"/>
    <property type="match status" value="1"/>
</dbReference>
<keyword evidence="6" id="KW-0460">Magnesium</keyword>
<evidence type="ECO:0000256" key="1">
    <source>
        <dbReference type="ARBA" id="ARBA00022448"/>
    </source>
</evidence>
<evidence type="ECO:0000256" key="3">
    <source>
        <dbReference type="ARBA" id="ARBA00022679"/>
    </source>
</evidence>
<dbReference type="PANTHER" id="PTHR34382:SF7">
    <property type="entry name" value="PTS SYSTEM N,N'-DIACETYLCHITOBIOSE-SPECIFIC EIIA COMPONENT"/>
    <property type="match status" value="1"/>
</dbReference>
<feature type="modified residue" description="Phosphohistidine; by HPr" evidence="7">
    <location>
        <position position="82"/>
    </location>
</feature>
<organism evidence="8 9">
    <name type="scientific">Roseburia hominis</name>
    <dbReference type="NCBI Taxonomy" id="301301"/>
    <lineage>
        <taxon>Bacteria</taxon>
        <taxon>Bacillati</taxon>
        <taxon>Bacillota</taxon>
        <taxon>Clostridia</taxon>
        <taxon>Lachnospirales</taxon>
        <taxon>Lachnospiraceae</taxon>
        <taxon>Roseburia</taxon>
    </lineage>
</organism>
<dbReference type="Pfam" id="PF02255">
    <property type="entry name" value="PTS_IIA"/>
    <property type="match status" value="1"/>
</dbReference>
<gene>
    <name evidence="8" type="ORF">DWX93_03835</name>
</gene>
<keyword evidence="2" id="KW-0762">Sugar transport</keyword>
<keyword evidence="3" id="KW-0808">Transferase</keyword>
<evidence type="ECO:0000256" key="6">
    <source>
        <dbReference type="PIRSR" id="PIRSR000699-2"/>
    </source>
</evidence>
<dbReference type="InterPro" id="IPR036542">
    <property type="entry name" value="PTS_IIA_lac/cel_sf"/>
</dbReference>
<comment type="cofactor">
    <cofactor evidence="6">
        <name>Mg(2+)</name>
        <dbReference type="ChEBI" id="CHEBI:18420"/>
    </cofactor>
    <text evidence="6">Binds 1 Mg(2+) ion per trimer.</text>
</comment>
<accession>A0A395VAT8</accession>
<reference evidence="8 9" key="1">
    <citation type="submission" date="2018-08" db="EMBL/GenBank/DDBJ databases">
        <title>A genome reference for cultivated species of the human gut microbiota.</title>
        <authorList>
            <person name="Zou Y."/>
            <person name="Xue W."/>
            <person name="Luo G."/>
        </authorList>
    </citation>
    <scope>NUCLEOTIDE SEQUENCE [LARGE SCALE GENOMIC DNA]</scope>
    <source>
        <strain evidence="8 9">AF22-12AC</strain>
    </source>
</reference>
<feature type="binding site" evidence="6">
    <location>
        <position position="85"/>
    </location>
    <ligand>
        <name>Mg(2+)</name>
        <dbReference type="ChEBI" id="CHEBI:18420"/>
        <note>ligand shared between all trimeric partners</note>
    </ligand>
</feature>
<evidence type="ECO:0000313" key="9">
    <source>
        <dbReference type="Proteomes" id="UP000266172"/>
    </source>
</evidence>
<dbReference type="PANTHER" id="PTHR34382">
    <property type="entry name" value="PTS SYSTEM N,N'-DIACETYLCHITOBIOSE-SPECIFIC EIIA COMPONENT"/>
    <property type="match status" value="1"/>
</dbReference>
<dbReference type="Gene3D" id="1.20.58.80">
    <property type="entry name" value="Phosphotransferase system, lactose/cellobiose-type IIA subunit"/>
    <property type="match status" value="1"/>
</dbReference>
<comment type="caution">
    <text evidence="8">The sequence shown here is derived from an EMBL/GenBank/DDBJ whole genome shotgun (WGS) entry which is preliminary data.</text>
</comment>
<keyword evidence="4" id="KW-0598">Phosphotransferase system</keyword>
<dbReference type="GO" id="GO:0046872">
    <property type="term" value="F:metal ion binding"/>
    <property type="evidence" value="ECO:0007669"/>
    <property type="project" value="UniProtKB-KW"/>
</dbReference>
<dbReference type="GO" id="GO:0009401">
    <property type="term" value="P:phosphoenolpyruvate-dependent sugar phosphotransferase system"/>
    <property type="evidence" value="ECO:0007669"/>
    <property type="project" value="UniProtKB-KW"/>
</dbReference>
<dbReference type="PROSITE" id="PS51095">
    <property type="entry name" value="PTS_EIIA_TYPE_3"/>
    <property type="match status" value="1"/>
</dbReference>